<keyword evidence="1" id="KW-0732">Signal</keyword>
<accession>A0A2U0SBB0</accession>
<evidence type="ECO:0000256" key="1">
    <source>
        <dbReference type="SAM" id="SignalP"/>
    </source>
</evidence>
<evidence type="ECO:0000313" key="3">
    <source>
        <dbReference type="Proteomes" id="UP000245890"/>
    </source>
</evidence>
<dbReference type="Proteomes" id="UP000245890">
    <property type="component" value="Unassembled WGS sequence"/>
</dbReference>
<reference evidence="2 3" key="1">
    <citation type="submission" date="2018-05" db="EMBL/GenBank/DDBJ databases">
        <title>Description of Sphingomonas pokkalii sp nov, isolated from the rhizosphere of saline tolerant pokkali rice and its draft genome analysis.</title>
        <authorList>
            <person name="Menon R."/>
            <person name="Kumari S."/>
            <person name="Rameshkumar N."/>
        </authorList>
    </citation>
    <scope>NUCLEOTIDE SEQUENCE [LARGE SCALE GENOMIC DNA]</scope>
    <source>
        <strain evidence="2 3">L3B27</strain>
    </source>
</reference>
<feature type="chain" id="PRO_5015444503" evidence="1">
    <location>
        <begin position="27"/>
        <end position="150"/>
    </location>
</feature>
<sequence length="150" mass="16370">MPSLPFAATGLILLFAVSAATPAVRADPAIEMLQQHVSIHVPRMTVTSTTIIVRREAESRLVERRANDCVKIERIEGFTVNASDSVDLILDDGSLLRAKLGSECPALGFYSGAYLRPRPDKKFCAGRDSLRSRSGRSCPVQAFRALARAR</sequence>
<evidence type="ECO:0000313" key="2">
    <source>
        <dbReference type="EMBL" id="PVX28672.1"/>
    </source>
</evidence>
<feature type="signal peptide" evidence="1">
    <location>
        <begin position="1"/>
        <end position="26"/>
    </location>
</feature>
<dbReference type="EMBL" id="QENQ01000001">
    <property type="protein sequence ID" value="PVX28672.1"/>
    <property type="molecule type" value="Genomic_DNA"/>
</dbReference>
<name>A0A2U0SBB0_9SPHN</name>
<protein>
    <submittedName>
        <fullName evidence="2">Uncharacterized protein</fullName>
    </submittedName>
</protein>
<comment type="caution">
    <text evidence="2">The sequence shown here is derived from an EMBL/GenBank/DDBJ whole genome shotgun (WGS) entry which is preliminary data.</text>
</comment>
<dbReference type="OrthoDB" id="7596012at2"/>
<dbReference type="AlphaFoldDB" id="A0A2U0SBB0"/>
<dbReference type="RefSeq" id="WP_116468120.1">
    <property type="nucleotide sequence ID" value="NZ_QENQ01000001.1"/>
</dbReference>
<gene>
    <name evidence="2" type="ORF">DD559_04440</name>
</gene>
<proteinExistence type="predicted"/>
<organism evidence="2 3">
    <name type="scientific">Sphingomonas pokkalii</name>
    <dbReference type="NCBI Taxonomy" id="2175090"/>
    <lineage>
        <taxon>Bacteria</taxon>
        <taxon>Pseudomonadati</taxon>
        <taxon>Pseudomonadota</taxon>
        <taxon>Alphaproteobacteria</taxon>
        <taxon>Sphingomonadales</taxon>
        <taxon>Sphingomonadaceae</taxon>
        <taxon>Sphingomonas</taxon>
    </lineage>
</organism>
<keyword evidence="3" id="KW-1185">Reference proteome</keyword>